<name>A0A3L9YEW0_9RHOB</name>
<evidence type="ECO:0000256" key="4">
    <source>
        <dbReference type="ARBA" id="ARBA00023136"/>
    </source>
</evidence>
<feature type="transmembrane region" description="Helical" evidence="5">
    <location>
        <begin position="236"/>
        <end position="255"/>
    </location>
</feature>
<feature type="transmembrane region" description="Helical" evidence="5">
    <location>
        <begin position="144"/>
        <end position="161"/>
    </location>
</feature>
<feature type="transmembrane region" description="Helical" evidence="5">
    <location>
        <begin position="118"/>
        <end position="138"/>
    </location>
</feature>
<evidence type="ECO:0000313" key="8">
    <source>
        <dbReference type="Proteomes" id="UP000281343"/>
    </source>
</evidence>
<feature type="domain" description="EamA" evidence="6">
    <location>
        <begin position="144"/>
        <end position="276"/>
    </location>
</feature>
<feature type="transmembrane region" description="Helical" evidence="5">
    <location>
        <begin position="89"/>
        <end position="106"/>
    </location>
</feature>
<keyword evidence="2 5" id="KW-0812">Transmembrane</keyword>
<evidence type="ECO:0000256" key="1">
    <source>
        <dbReference type="ARBA" id="ARBA00004141"/>
    </source>
</evidence>
<feature type="transmembrane region" description="Helical" evidence="5">
    <location>
        <begin position="173"/>
        <end position="193"/>
    </location>
</feature>
<dbReference type="AlphaFoldDB" id="A0A3L9YEW0"/>
<organism evidence="7 8">
    <name type="scientific">Rhodophyticola porphyridii</name>
    <dbReference type="NCBI Taxonomy" id="1852017"/>
    <lineage>
        <taxon>Bacteria</taxon>
        <taxon>Pseudomonadati</taxon>
        <taxon>Pseudomonadota</taxon>
        <taxon>Alphaproteobacteria</taxon>
        <taxon>Rhodobacterales</taxon>
        <taxon>Roseobacteraceae</taxon>
        <taxon>Rhodophyticola</taxon>
    </lineage>
</organism>
<evidence type="ECO:0000256" key="2">
    <source>
        <dbReference type="ARBA" id="ARBA00022692"/>
    </source>
</evidence>
<keyword evidence="3 5" id="KW-1133">Transmembrane helix</keyword>
<reference evidence="7 8" key="1">
    <citation type="submission" date="2018-10" db="EMBL/GenBank/DDBJ databases">
        <authorList>
            <person name="Jung H.S."/>
            <person name="Jeon C.O."/>
        </authorList>
    </citation>
    <scope>NUCLEOTIDE SEQUENCE [LARGE SCALE GENOMIC DNA]</scope>
    <source>
        <strain evidence="7 8">MA-7-27</strain>
    </source>
</reference>
<dbReference type="GO" id="GO:0016020">
    <property type="term" value="C:membrane"/>
    <property type="evidence" value="ECO:0007669"/>
    <property type="project" value="UniProtKB-SubCell"/>
</dbReference>
<dbReference type="OrthoDB" id="9810556at2"/>
<keyword evidence="4 5" id="KW-0472">Membrane</keyword>
<feature type="domain" description="EamA" evidence="6">
    <location>
        <begin position="3"/>
        <end position="129"/>
    </location>
</feature>
<comment type="caution">
    <text evidence="7">The sequence shown here is derived from an EMBL/GenBank/DDBJ whole genome shotgun (WGS) entry which is preliminary data.</text>
</comment>
<keyword evidence="8" id="KW-1185">Reference proteome</keyword>
<accession>A0A3L9YEW0</accession>
<dbReference type="PANTHER" id="PTHR32322:SF9">
    <property type="entry name" value="AMINO-ACID METABOLITE EFFLUX PUMP-RELATED"/>
    <property type="match status" value="1"/>
</dbReference>
<feature type="transmembrane region" description="Helical" evidence="5">
    <location>
        <begin position="261"/>
        <end position="277"/>
    </location>
</feature>
<gene>
    <name evidence="7" type="ORF">D9R08_14335</name>
</gene>
<dbReference type="Pfam" id="PF00892">
    <property type="entry name" value="EamA"/>
    <property type="match status" value="2"/>
</dbReference>
<dbReference type="InterPro" id="IPR037185">
    <property type="entry name" value="EmrE-like"/>
</dbReference>
<sequence length="291" mass="30816">MALLGGIWGASFLSIKLALSEMPVMTLVAHRVFWACLLLWAYVIWRGLTVPRSPRIWGAFLVMGLLNNIIPFSLMAWGQQFIETGLTSIFNAGTAVFGVLVAAMVFRDERLTLRRGLGVTIAFFGVVVAIGFDSLAGFDIRSMAQLAVVAGTLSYAIAAAWARVHLVGLPPQVAAAGMLTGSSLVMVPLAWMIDGAPKMPTDPVTFAAIGYFAAFGTAIAYLLYYRILAMAGSGNAMLVTLLIPPVAILLGAAVLGERLGPSAFAGFALLATGLLILDGRALQIFRKSPPI</sequence>
<dbReference type="EMBL" id="RCNT01000007">
    <property type="protein sequence ID" value="RMA41490.1"/>
    <property type="molecule type" value="Genomic_DNA"/>
</dbReference>
<evidence type="ECO:0000256" key="3">
    <source>
        <dbReference type="ARBA" id="ARBA00022989"/>
    </source>
</evidence>
<evidence type="ECO:0000259" key="6">
    <source>
        <dbReference type="Pfam" id="PF00892"/>
    </source>
</evidence>
<evidence type="ECO:0000313" key="7">
    <source>
        <dbReference type="EMBL" id="RMA41490.1"/>
    </source>
</evidence>
<protein>
    <submittedName>
        <fullName evidence="7">DMT family transporter</fullName>
    </submittedName>
</protein>
<dbReference type="PANTHER" id="PTHR32322">
    <property type="entry name" value="INNER MEMBRANE TRANSPORTER"/>
    <property type="match status" value="1"/>
</dbReference>
<comment type="subcellular location">
    <subcellularLocation>
        <location evidence="1">Membrane</location>
        <topology evidence="1">Multi-pass membrane protein</topology>
    </subcellularLocation>
</comment>
<dbReference type="Proteomes" id="UP000281343">
    <property type="component" value="Unassembled WGS sequence"/>
</dbReference>
<feature type="transmembrane region" description="Helical" evidence="5">
    <location>
        <begin position="57"/>
        <end position="77"/>
    </location>
</feature>
<feature type="transmembrane region" description="Helical" evidence="5">
    <location>
        <begin position="205"/>
        <end position="224"/>
    </location>
</feature>
<dbReference type="SUPFAM" id="SSF103481">
    <property type="entry name" value="Multidrug resistance efflux transporter EmrE"/>
    <property type="match status" value="2"/>
</dbReference>
<evidence type="ECO:0000256" key="5">
    <source>
        <dbReference type="SAM" id="Phobius"/>
    </source>
</evidence>
<dbReference type="InterPro" id="IPR000620">
    <property type="entry name" value="EamA_dom"/>
</dbReference>
<dbReference type="InterPro" id="IPR050638">
    <property type="entry name" value="AA-Vitamin_Transporters"/>
</dbReference>
<feature type="transmembrane region" description="Helical" evidence="5">
    <location>
        <begin position="28"/>
        <end position="45"/>
    </location>
</feature>
<proteinExistence type="predicted"/>